<dbReference type="InterPro" id="IPR005875">
    <property type="entry name" value="PurK"/>
</dbReference>
<accession>A0A6A9QM90</accession>
<keyword evidence="2 4" id="KW-0658">Purine biosynthesis</keyword>
<dbReference type="PANTHER" id="PTHR11609">
    <property type="entry name" value="PURINE BIOSYNTHESIS PROTEIN 6/7, PUR6/7"/>
    <property type="match status" value="1"/>
</dbReference>
<dbReference type="EMBL" id="WGGD01000005">
    <property type="protein sequence ID" value="MUN29654.1"/>
    <property type="molecule type" value="Genomic_DNA"/>
</dbReference>
<dbReference type="InterPro" id="IPR003135">
    <property type="entry name" value="ATP-grasp_carboxylate-amine"/>
</dbReference>
<feature type="binding site" evidence="4">
    <location>
        <position position="177"/>
    </location>
    <ligand>
        <name>ATP</name>
        <dbReference type="ChEBI" id="CHEBI:30616"/>
    </ligand>
</feature>
<gene>
    <name evidence="4 5" type="primary">purK</name>
    <name evidence="7" type="ORF">GC250_09450</name>
</gene>
<dbReference type="Gene3D" id="3.30.1490.20">
    <property type="entry name" value="ATP-grasp fold, A domain"/>
    <property type="match status" value="1"/>
</dbReference>
<evidence type="ECO:0000256" key="2">
    <source>
        <dbReference type="ARBA" id="ARBA00022755"/>
    </source>
</evidence>
<dbReference type="InterPro" id="IPR040686">
    <property type="entry name" value="PurK_C"/>
</dbReference>
<comment type="similarity">
    <text evidence="4 5">Belongs to the PurK/PurT family.</text>
</comment>
<dbReference type="SUPFAM" id="SSF52440">
    <property type="entry name" value="PreATP-grasp domain"/>
    <property type="match status" value="1"/>
</dbReference>
<evidence type="ECO:0000256" key="4">
    <source>
        <dbReference type="HAMAP-Rule" id="MF_01928"/>
    </source>
</evidence>
<keyword evidence="1 4" id="KW-0547">Nucleotide-binding</keyword>
<name>A0A6A9QM90_SULME</name>
<dbReference type="Gene3D" id="3.40.50.20">
    <property type="match status" value="1"/>
</dbReference>
<dbReference type="NCBIfam" id="NF004679">
    <property type="entry name" value="PRK06019.1-5"/>
    <property type="match status" value="1"/>
</dbReference>
<comment type="caution">
    <text evidence="4">Lacks conserved residue(s) required for the propagation of feature annotation.</text>
</comment>
<dbReference type="PROSITE" id="PS50975">
    <property type="entry name" value="ATP_GRASP"/>
    <property type="match status" value="1"/>
</dbReference>
<keyword evidence="8" id="KW-1185">Reference proteome</keyword>
<dbReference type="GO" id="GO:0006189">
    <property type="term" value="P:'de novo' IMP biosynthetic process"/>
    <property type="evidence" value="ECO:0007669"/>
    <property type="project" value="UniProtKB-UniRule"/>
</dbReference>
<feature type="binding site" evidence="4">
    <location>
        <begin position="248"/>
        <end position="249"/>
    </location>
    <ligand>
        <name>ATP</name>
        <dbReference type="ChEBI" id="CHEBI:30616"/>
    </ligand>
</feature>
<dbReference type="SUPFAM" id="SSF56059">
    <property type="entry name" value="Glutathione synthetase ATP-binding domain-like"/>
    <property type="match status" value="1"/>
</dbReference>
<organism evidence="7 8">
    <name type="scientific">Sulfuracidifex metallicus DSM 6482 = JCM 9184</name>
    <dbReference type="NCBI Taxonomy" id="523847"/>
    <lineage>
        <taxon>Archaea</taxon>
        <taxon>Thermoproteota</taxon>
        <taxon>Thermoprotei</taxon>
        <taxon>Sulfolobales</taxon>
        <taxon>Sulfolobaceae</taxon>
        <taxon>Sulfuracidifex</taxon>
    </lineage>
</organism>
<dbReference type="GO" id="GO:0034028">
    <property type="term" value="F:5-(carboxyamino)imidazole ribonucleotide synthase activity"/>
    <property type="evidence" value="ECO:0007669"/>
    <property type="project" value="UniProtKB-UniRule"/>
</dbReference>
<keyword evidence="4 5" id="KW-0436">Ligase</keyword>
<dbReference type="InterPro" id="IPR054350">
    <property type="entry name" value="PurT/PurK_preATP-grasp"/>
</dbReference>
<dbReference type="NCBIfam" id="TIGR01161">
    <property type="entry name" value="purK"/>
    <property type="match status" value="1"/>
</dbReference>
<dbReference type="InterPro" id="IPR016185">
    <property type="entry name" value="PreATP-grasp_dom_sf"/>
</dbReference>
<sequence length="355" mass="40027">MVSVGIMGGGQLGLMMIMEGRRLPFKFFVMDDSDSPACMIADKCFSPSNYKEFVDSSDVVTFEFEHVSEEALIYAHDERKLYPSLDAVELKRERYKEKEYYRNHGLPTPRFTVVRGGDEALRTLKDEFNNYGVIKRSKGGYDGKGQYFVRGDPAVASEVKGMDCYFVVEEFVDFDFEASVIGVRSIRGEFSAYPPTFNLNLKGILVYNYGPYGDPAMQEIVRKLADSLNYVGAMGVEFFVKGSKVMINEFAPRVHNTGHYTLDGALFSQFDQHVNVITGSSPLSTEVTTPSGMLNLLGVEKIPQISEGKVYWYNKKEARKRRKMGHINVVGKDLAEVKGKIDNLMKQIYIKGLDL</sequence>
<feature type="binding site" evidence="4">
    <location>
        <begin position="169"/>
        <end position="172"/>
    </location>
    <ligand>
        <name>ATP</name>
        <dbReference type="ChEBI" id="CHEBI:30616"/>
    </ligand>
</feature>
<dbReference type="GO" id="GO:0004638">
    <property type="term" value="F:phosphoribosylaminoimidazole carboxylase activity"/>
    <property type="evidence" value="ECO:0007669"/>
    <property type="project" value="InterPro"/>
</dbReference>
<comment type="function">
    <text evidence="4">Catalyzes the ATP-dependent conversion of 5-aminoimidazole ribonucleotide (AIR) and HCO(3)(-) to N5-carboxyaminoimidazole ribonucleotide (N5-CAIR).</text>
</comment>
<feature type="domain" description="ATP-grasp" evidence="6">
    <location>
        <begin position="98"/>
        <end position="278"/>
    </location>
</feature>
<feature type="binding site" evidence="4">
    <location>
        <position position="135"/>
    </location>
    <ligand>
        <name>ATP</name>
        <dbReference type="ChEBI" id="CHEBI:30616"/>
    </ligand>
</feature>
<comment type="catalytic activity">
    <reaction evidence="4 5">
        <text>5-amino-1-(5-phospho-beta-D-ribosyl)imidazole + hydrogencarbonate + ATP = 5-carboxyamino-1-(5-phospho-D-ribosyl)imidazole + ADP + phosphate + 2 H(+)</text>
        <dbReference type="Rhea" id="RHEA:19317"/>
        <dbReference type="ChEBI" id="CHEBI:15378"/>
        <dbReference type="ChEBI" id="CHEBI:17544"/>
        <dbReference type="ChEBI" id="CHEBI:30616"/>
        <dbReference type="ChEBI" id="CHEBI:43474"/>
        <dbReference type="ChEBI" id="CHEBI:58730"/>
        <dbReference type="ChEBI" id="CHEBI:137981"/>
        <dbReference type="ChEBI" id="CHEBI:456216"/>
        <dbReference type="EC" id="6.3.4.18"/>
    </reaction>
</comment>
<dbReference type="RefSeq" id="WP_156017291.1">
    <property type="nucleotide sequence ID" value="NZ_WGGD01000005.1"/>
</dbReference>
<dbReference type="EC" id="6.3.4.18" evidence="4 5"/>
<evidence type="ECO:0000256" key="3">
    <source>
        <dbReference type="ARBA" id="ARBA00022840"/>
    </source>
</evidence>
<feature type="binding site" evidence="4">
    <location>
        <position position="94"/>
    </location>
    <ligand>
        <name>ATP</name>
        <dbReference type="ChEBI" id="CHEBI:30616"/>
    </ligand>
</feature>
<feature type="binding site" evidence="4">
    <location>
        <begin position="140"/>
        <end position="146"/>
    </location>
    <ligand>
        <name>ATP</name>
        <dbReference type="ChEBI" id="CHEBI:30616"/>
    </ligand>
</feature>
<evidence type="ECO:0000313" key="7">
    <source>
        <dbReference type="EMBL" id="MUN29654.1"/>
    </source>
</evidence>
<protein>
    <recommendedName>
        <fullName evidence="4 5">N5-carboxyaminoimidazole ribonucleotide synthase</fullName>
        <shortName evidence="4 5">N5-CAIR synthase</shortName>
        <ecNumber evidence="4 5">6.3.4.18</ecNumber>
    </recommendedName>
    <alternativeName>
        <fullName evidence="4 5">5-(carboxyamino)imidazole ribonucleotide synthetase</fullName>
    </alternativeName>
</protein>
<proteinExistence type="inferred from homology"/>
<evidence type="ECO:0000259" key="6">
    <source>
        <dbReference type="PROSITE" id="PS50975"/>
    </source>
</evidence>
<evidence type="ECO:0000256" key="1">
    <source>
        <dbReference type="ARBA" id="ARBA00022741"/>
    </source>
</evidence>
<dbReference type="HAMAP" id="MF_01928">
    <property type="entry name" value="PurK"/>
    <property type="match status" value="1"/>
</dbReference>
<dbReference type="InterPro" id="IPR013815">
    <property type="entry name" value="ATP_grasp_subdomain_1"/>
</dbReference>
<dbReference type="GO" id="GO:0046872">
    <property type="term" value="F:metal ion binding"/>
    <property type="evidence" value="ECO:0007669"/>
    <property type="project" value="InterPro"/>
</dbReference>
<comment type="function">
    <text evidence="5">Catalyzes the ATP-dependent conversion of 5-aminoimidazole ribonucleotide (AIR) and HCO(3)- to N5-carboxyaminoimidazole ribonucleotide (N5-CAIR).</text>
</comment>
<dbReference type="GO" id="GO:0005524">
    <property type="term" value="F:ATP binding"/>
    <property type="evidence" value="ECO:0007669"/>
    <property type="project" value="UniProtKB-UniRule"/>
</dbReference>
<dbReference type="InterPro" id="IPR011054">
    <property type="entry name" value="Rudment_hybrid_motif"/>
</dbReference>
<keyword evidence="3 4" id="KW-0067">ATP-binding</keyword>
<reference evidence="7 8" key="1">
    <citation type="submission" date="2019-10" db="EMBL/GenBank/DDBJ databases">
        <title>Sequencing and Assembly of Multiple Reported Metal-Biooxidizing Members of the Extremely Thermoacidophilic Archaeal Family Sulfolobaceae.</title>
        <authorList>
            <person name="Counts J.A."/>
            <person name="Kelly R.M."/>
        </authorList>
    </citation>
    <scope>NUCLEOTIDE SEQUENCE [LARGE SCALE GENOMIC DNA]</scope>
    <source>
        <strain evidence="7 8">DSM 6482</strain>
    </source>
</reference>
<dbReference type="Pfam" id="PF17769">
    <property type="entry name" value="PurK_C"/>
    <property type="match status" value="1"/>
</dbReference>
<evidence type="ECO:0000313" key="8">
    <source>
        <dbReference type="Proteomes" id="UP000470772"/>
    </source>
</evidence>
<dbReference type="InterPro" id="IPR011761">
    <property type="entry name" value="ATP-grasp"/>
</dbReference>
<dbReference type="Pfam" id="PF22660">
    <property type="entry name" value="RS_preATP-grasp-like"/>
    <property type="match status" value="1"/>
</dbReference>
<dbReference type="Pfam" id="PF02222">
    <property type="entry name" value="ATP-grasp"/>
    <property type="match status" value="1"/>
</dbReference>
<evidence type="ECO:0000256" key="5">
    <source>
        <dbReference type="RuleBase" id="RU361200"/>
    </source>
</evidence>
<dbReference type="UniPathway" id="UPA00074">
    <property type="reaction ID" value="UER00942"/>
</dbReference>
<comment type="pathway">
    <text evidence="4 5">Purine metabolism; IMP biosynthesis via de novo pathway; 5-amino-1-(5-phospho-D-ribosyl)imidazole-4-carboxylate from 5-amino-1-(5-phospho-D-ribosyl)imidazole (N5-CAIR route): step 1/2.</text>
</comment>
<comment type="subunit">
    <text evidence="4">Homodimer.</text>
</comment>
<dbReference type="Proteomes" id="UP000470772">
    <property type="component" value="Unassembled WGS sequence"/>
</dbReference>
<dbReference type="SUPFAM" id="SSF51246">
    <property type="entry name" value="Rudiment single hybrid motif"/>
    <property type="match status" value="1"/>
</dbReference>
<dbReference type="AlphaFoldDB" id="A0A6A9QM90"/>
<comment type="caution">
    <text evidence="7">The sequence shown here is derived from an EMBL/GenBank/DDBJ whole genome shotgun (WGS) entry which is preliminary data.</text>
</comment>
<dbReference type="PANTHER" id="PTHR11609:SF5">
    <property type="entry name" value="PHOSPHORIBOSYLAMINOIMIDAZOLE CARBOXYLASE"/>
    <property type="match status" value="1"/>
</dbReference>
<dbReference type="Gene3D" id="3.30.470.20">
    <property type="entry name" value="ATP-grasp fold, B domain"/>
    <property type="match status" value="1"/>
</dbReference>